<dbReference type="AlphaFoldDB" id="R4KI18"/>
<protein>
    <submittedName>
        <fullName evidence="1">Uncharacterized protein</fullName>
    </submittedName>
</protein>
<dbReference type="Proteomes" id="UP000013520">
    <property type="component" value="Chromosome"/>
</dbReference>
<dbReference type="EMBL" id="CP003273">
    <property type="protein sequence ID" value="AGL02853.1"/>
    <property type="molecule type" value="Genomic_DNA"/>
</dbReference>
<dbReference type="KEGG" id="dgi:Desgi_3528"/>
<dbReference type="HOGENOM" id="CLU_3373395_0_0_9"/>
<accession>R4KI18</accession>
<sequence length="34" mass="4121">MTDAFRFFCVKYNEIKRLLGATRGTFIFLFVKWT</sequence>
<name>R4KI18_9FIRM</name>
<dbReference type="STRING" id="767817.Desgi_3528"/>
<proteinExistence type="predicted"/>
<reference evidence="1 2" key="1">
    <citation type="submission" date="2012-01" db="EMBL/GenBank/DDBJ databases">
        <title>Complete sequence of Desulfotomaculum gibsoniae DSM 7213.</title>
        <authorList>
            <consortium name="US DOE Joint Genome Institute"/>
            <person name="Lucas S."/>
            <person name="Han J."/>
            <person name="Lapidus A."/>
            <person name="Cheng J.-F."/>
            <person name="Goodwin L."/>
            <person name="Pitluck S."/>
            <person name="Peters L."/>
            <person name="Ovchinnikova G."/>
            <person name="Teshima H."/>
            <person name="Detter J.C."/>
            <person name="Han C."/>
            <person name="Tapia R."/>
            <person name="Land M."/>
            <person name="Hauser L."/>
            <person name="Kyrpides N."/>
            <person name="Ivanova N."/>
            <person name="Pagani I."/>
            <person name="Parshina S."/>
            <person name="Plugge C."/>
            <person name="Muyzer G."/>
            <person name="Kuever J."/>
            <person name="Ivanova A."/>
            <person name="Nazina T."/>
            <person name="Klenk H.-P."/>
            <person name="Brambilla E."/>
            <person name="Spring S."/>
            <person name="Stams A.F."/>
            <person name="Woyke T."/>
        </authorList>
    </citation>
    <scope>NUCLEOTIDE SEQUENCE [LARGE SCALE GENOMIC DNA]</scope>
    <source>
        <strain evidence="1 2">DSM 7213</strain>
    </source>
</reference>
<gene>
    <name evidence="1" type="ORF">Desgi_3528</name>
</gene>
<keyword evidence="2" id="KW-1185">Reference proteome</keyword>
<organism evidence="1 2">
    <name type="scientific">Desulfoscipio gibsoniae DSM 7213</name>
    <dbReference type="NCBI Taxonomy" id="767817"/>
    <lineage>
        <taxon>Bacteria</taxon>
        <taxon>Bacillati</taxon>
        <taxon>Bacillota</taxon>
        <taxon>Clostridia</taxon>
        <taxon>Eubacteriales</taxon>
        <taxon>Desulfallaceae</taxon>
        <taxon>Desulfoscipio</taxon>
    </lineage>
</organism>
<evidence type="ECO:0000313" key="2">
    <source>
        <dbReference type="Proteomes" id="UP000013520"/>
    </source>
</evidence>
<evidence type="ECO:0000313" key="1">
    <source>
        <dbReference type="EMBL" id="AGL02853.1"/>
    </source>
</evidence>